<dbReference type="GO" id="GO:0034784">
    <property type="term" value="F:pivalyl-CoA mutase activity"/>
    <property type="evidence" value="ECO:0007669"/>
    <property type="project" value="InterPro"/>
</dbReference>
<dbReference type="eggNOG" id="COG1703">
    <property type="taxonomic scope" value="Bacteria"/>
</dbReference>
<comment type="similarity">
    <text evidence="9">Belongs to the IcmF family.</text>
</comment>
<keyword evidence="7 9" id="KW-0413">Isomerase</keyword>
<comment type="catalytic activity">
    <reaction evidence="9">
        <text>2-methylpropanoyl-CoA = butanoyl-CoA</text>
        <dbReference type="Rhea" id="RHEA:13141"/>
        <dbReference type="ChEBI" id="CHEBI:57338"/>
        <dbReference type="ChEBI" id="CHEBI:57371"/>
        <dbReference type="EC" id="5.4.99.13"/>
    </reaction>
</comment>
<dbReference type="InterPro" id="IPR006099">
    <property type="entry name" value="MeMalonylCoA_mutase_a/b_cat"/>
</dbReference>
<dbReference type="InterPro" id="IPR033669">
    <property type="entry name" value="IcmF"/>
</dbReference>
<feature type="binding site" evidence="9">
    <location>
        <position position="302"/>
    </location>
    <ligand>
        <name>Mg(2+)</name>
        <dbReference type="ChEBI" id="CHEBI:18420"/>
        <label>1</label>
        <note>catalytic</note>
    </ligand>
</feature>
<organism evidence="11 12">
    <name type="scientific">Lysobacter dokdonensis DS-58</name>
    <dbReference type="NCBI Taxonomy" id="1300345"/>
    <lineage>
        <taxon>Bacteria</taxon>
        <taxon>Pseudomonadati</taxon>
        <taxon>Pseudomonadota</taxon>
        <taxon>Gammaproteobacteria</taxon>
        <taxon>Lysobacterales</taxon>
        <taxon>Lysobacteraceae</taxon>
        <taxon>Noviluteimonas</taxon>
    </lineage>
</organism>
<keyword evidence="2 9" id="KW-0846">Cobalamin</keyword>
<keyword evidence="9" id="KW-0479">Metal-binding</keyword>
<feature type="binding site" evidence="9">
    <location>
        <position position="216"/>
    </location>
    <ligand>
        <name>Mg(2+)</name>
        <dbReference type="ChEBI" id="CHEBI:18420"/>
        <label>1</label>
        <note>catalytic</note>
    </ligand>
</feature>
<gene>
    <name evidence="9" type="primary">icmF</name>
    <name evidence="11" type="ORF">LF41_2265</name>
</gene>
<dbReference type="OrthoDB" id="9762378at2"/>
<evidence type="ECO:0000256" key="3">
    <source>
        <dbReference type="ARBA" id="ARBA00022741"/>
    </source>
</evidence>
<evidence type="ECO:0000259" key="10">
    <source>
        <dbReference type="PROSITE" id="PS51332"/>
    </source>
</evidence>
<evidence type="ECO:0000256" key="5">
    <source>
        <dbReference type="ARBA" id="ARBA00023134"/>
    </source>
</evidence>
<feature type="binding site" evidence="9">
    <location>
        <position position="825"/>
    </location>
    <ligand>
        <name>substrate</name>
    </ligand>
</feature>
<keyword evidence="12" id="KW-1185">Reference proteome</keyword>
<evidence type="ECO:0000313" key="12">
    <source>
        <dbReference type="Proteomes" id="UP000030518"/>
    </source>
</evidence>
<feature type="binding site" evidence="9">
    <location>
        <position position="781"/>
    </location>
    <ligand>
        <name>substrate</name>
    </ligand>
</feature>
<keyword evidence="9" id="KW-0460">Magnesium</keyword>
<feature type="binding site" evidence="9">
    <location>
        <position position="240"/>
    </location>
    <ligand>
        <name>Mg(2+)</name>
        <dbReference type="ChEBI" id="CHEBI:18420"/>
        <label>2</label>
    </ligand>
</feature>
<keyword evidence="5 9" id="KW-0342">GTP-binding</keyword>
<dbReference type="SUPFAM" id="SSF52540">
    <property type="entry name" value="P-loop containing nucleoside triphosphate hydrolases"/>
    <property type="match status" value="1"/>
</dbReference>
<comment type="cofactor">
    <cofactor evidence="1 9">
        <name>adenosylcob(III)alamin</name>
        <dbReference type="ChEBI" id="CHEBI:18408"/>
    </cofactor>
</comment>
<dbReference type="eggNOG" id="COG2185">
    <property type="taxonomic scope" value="Bacteria"/>
</dbReference>
<dbReference type="Gene3D" id="3.20.20.240">
    <property type="entry name" value="Methylmalonyl-CoA mutase"/>
    <property type="match status" value="1"/>
</dbReference>
<dbReference type="AlphaFoldDB" id="A0A0A2WIY1"/>
<feature type="binding site" evidence="9">
    <location>
        <position position="874"/>
    </location>
    <ligand>
        <name>substrate</name>
    </ligand>
</feature>
<keyword evidence="8 9" id="KW-0170">Cobalt</keyword>
<dbReference type="EC" id="5.4.99.13" evidence="9"/>
<dbReference type="GO" id="GO:0047727">
    <property type="term" value="F:isobutyryl-CoA mutase activity"/>
    <property type="evidence" value="ECO:0007669"/>
    <property type="project" value="UniProtKB-UniRule"/>
</dbReference>
<dbReference type="CDD" id="cd02071">
    <property type="entry name" value="MM_CoA_mut_B12_BD"/>
    <property type="match status" value="1"/>
</dbReference>
<feature type="binding site" description="axial binding residue" evidence="9">
    <location>
        <position position="32"/>
    </location>
    <ligand>
        <name>adenosylcob(III)alamin</name>
        <dbReference type="ChEBI" id="CHEBI:18408"/>
    </ligand>
    <ligandPart>
        <name>Co</name>
        <dbReference type="ChEBI" id="CHEBI:27638"/>
    </ligandPart>
</feature>
<feature type="domain" description="B12-binding" evidence="10">
    <location>
        <begin position="19"/>
        <end position="150"/>
    </location>
</feature>
<comment type="cofactor">
    <cofactor evidence="9">
        <name>Mg(2+)</name>
        <dbReference type="ChEBI" id="CHEBI:18420"/>
    </cofactor>
</comment>
<dbReference type="RefSeq" id="WP_036166522.1">
    <property type="nucleotide sequence ID" value="NZ_JRKJ01000005.1"/>
</dbReference>
<proteinExistence type="inferred from homology"/>
<evidence type="ECO:0000256" key="7">
    <source>
        <dbReference type="ARBA" id="ARBA00023235"/>
    </source>
</evidence>
<dbReference type="PATRIC" id="fig|1300345.3.peg.844"/>
<dbReference type="EMBL" id="JRKJ01000005">
    <property type="protein sequence ID" value="KGQ19763.1"/>
    <property type="molecule type" value="Genomic_DNA"/>
</dbReference>
<dbReference type="GO" id="GO:0005525">
    <property type="term" value="F:GTP binding"/>
    <property type="evidence" value="ECO:0007669"/>
    <property type="project" value="UniProtKB-UniRule"/>
</dbReference>
<feature type="binding site" evidence="9">
    <location>
        <position position="1144"/>
    </location>
    <ligand>
        <name>GTP</name>
        <dbReference type="ChEBI" id="CHEBI:37565"/>
    </ligand>
</feature>
<dbReference type="HAMAP" id="MF_02050">
    <property type="entry name" value="IcmF"/>
    <property type="match status" value="1"/>
</dbReference>
<feature type="binding site" evidence="9">
    <location>
        <position position="303"/>
    </location>
    <ligand>
        <name>Mg(2+)</name>
        <dbReference type="ChEBI" id="CHEBI:18420"/>
        <label>2</label>
    </ligand>
</feature>
<evidence type="ECO:0000256" key="1">
    <source>
        <dbReference type="ARBA" id="ARBA00001922"/>
    </source>
</evidence>
<feature type="binding site" evidence="9">
    <location>
        <position position="241"/>
    </location>
    <ligand>
        <name>Mg(2+)</name>
        <dbReference type="ChEBI" id="CHEBI:18420"/>
        <label>2</label>
    </ligand>
</feature>
<dbReference type="SUPFAM" id="SSF51703">
    <property type="entry name" value="Cobalamin (vitamin B12)-dependent enzymes"/>
    <property type="match status" value="1"/>
</dbReference>
<dbReference type="STRING" id="1300345.LF41_2265"/>
<dbReference type="InterPro" id="IPR006158">
    <property type="entry name" value="Cobalamin-bd"/>
</dbReference>
<evidence type="ECO:0000256" key="4">
    <source>
        <dbReference type="ARBA" id="ARBA00022801"/>
    </source>
</evidence>
<reference evidence="11 12" key="1">
    <citation type="submission" date="2014-09" db="EMBL/GenBank/DDBJ databases">
        <title>Genome sequences of Lysobacter dokdonensis DS-58.</title>
        <authorList>
            <person name="Kim J.F."/>
            <person name="Kwak M.-J."/>
        </authorList>
    </citation>
    <scope>NUCLEOTIDE SEQUENCE [LARGE SCALE GENOMIC DNA]</scope>
    <source>
        <strain evidence="11 12">DS-58</strain>
    </source>
</reference>
<dbReference type="Pfam" id="PF03308">
    <property type="entry name" value="MeaB"/>
    <property type="match status" value="1"/>
</dbReference>
<feature type="binding site" evidence="9">
    <location>
        <position position="909"/>
    </location>
    <ligand>
        <name>substrate</name>
    </ligand>
</feature>
<comment type="caution">
    <text evidence="11">The sequence shown here is derived from an EMBL/GenBank/DDBJ whole genome shotgun (WGS) entry which is preliminary data.</text>
</comment>
<dbReference type="InterPro" id="IPR016176">
    <property type="entry name" value="Cbl-dep_enz_cat"/>
</dbReference>
<feature type="binding site" evidence="9">
    <location>
        <position position="254"/>
    </location>
    <ligand>
        <name>Mg(2+)</name>
        <dbReference type="ChEBI" id="CHEBI:18420"/>
        <label>2</label>
    </ligand>
</feature>
<protein>
    <recommendedName>
        <fullName evidence="9">Fused isobutyryl-CoA mutase</fullName>
    </recommendedName>
    <domain>
        <recommendedName>
            <fullName evidence="9">Isobutyryl-CoA mutase</fullName>
            <shortName evidence="9">ICM</shortName>
            <ecNumber evidence="9">5.4.99.13</ecNumber>
        </recommendedName>
    </domain>
    <domain>
        <recommendedName>
            <fullName evidence="9">P-loop GTPase</fullName>
            <ecNumber evidence="9">3.6.5.-</ecNumber>
        </recommendedName>
        <alternativeName>
            <fullName evidence="9">G-protein chaperone</fullName>
        </alternativeName>
    </domain>
</protein>
<dbReference type="GO" id="GO:0031419">
    <property type="term" value="F:cobalamin binding"/>
    <property type="evidence" value="ECO:0007669"/>
    <property type="project" value="UniProtKB-UniRule"/>
</dbReference>
<name>A0A0A2WIY1_9GAMM</name>
<keyword evidence="6 9" id="KW-0143">Chaperone</keyword>
<dbReference type="Gene3D" id="3.40.50.280">
    <property type="entry name" value="Cobalamin-binding domain"/>
    <property type="match status" value="1"/>
</dbReference>
<sequence length="1145" mass="128534">MSTPATEATAPTPLTETSPLRFVTAASLFDGHDAAINIMRRLIQGQGAEVIHLGHNRSVEDVVRAALQEDADAIALSSYQGGHVEYFKYMVDMLRERGASHIRVFGGGGGTITPEEIRELQDYGVERIYHPNDGMHMGLVAMIEDVVRRATSARQPVEKPHQVDLSNEIAIGAMLSAIEESALDESELAHLRKQWHLAGGKTPVIGITGTGGAGKSSVTDELLNRFLASFPEMRMAVISVDPTRRRTGGALLGDRIRMNSLRSKRVFMRSMATRRQHMATNVVLKDCIAFLKSLGYDMVIVETAGIGQSDSEIVDLVDFPMYVMTSDFGAPSQLEKIDMLDYAELVVLNKFDKRGAEDALRDVRKQWKRNRVAFQTKDEDVPVYPTIASQFNDPGISWMFANLTRLLREKLQLPAEKWTPEIDTSLKEPRATVLIPGARVRYLAEIAEQGRSINTRIESQSEIADRAQAYWQSLQALDDAKLPKALDLYTGDDAMEGDKTLATLRQRYQDAIHSLDSEALKLLREWPARLKSITDDVNEYKVRDKVIRVDNYRESLSHQKIPKIAAPTYKSWGELLTFLQKENLPGYYPYTGGVYPYRRTGEDPIRMFAGEGTPERTNRRFHYLSVGQPAARLSTAFDSVTLYGEDPAVRPDIYGKIGNSGVNIATLDDMKKLYSGFDLCAPTTSVSMTINGPAPIILAMFMNTAIDQQVEKYLRADQTRWDEAHDKIEKMFEGRKRPEYSGMLPETNDGLGLGLLGVTGDQVIDAETYARIKEDTLKTVRGTVQADILKEDQAQNTCIFSTEFALRMMGDIQQYFVDQQVRNFYSVSISGYHIAEAGANPISQLAFTLSNGFTIVEYYLARGMKIDDFAPNLSFFFSNGMDPEYTVIGRVARRIWARAMRERYGAGPRSQMMKYHIQTSGRSLHAQEIQFNDIRTTLQALYALFDNCNSLHTNAYDEAITTPTEESVRRAVAIQMIINKELGLNFNENPWQGSFIVDKLTDIVEEAVYKEFEAISERGGVLGAMDTMYQRGKIQEESLYYEHKKHDGSLPLIGVNTFLPKDHGGDIVTEIELIRSTEGEKGQQIENVGNYQQLRNGEKGLAFLQKTARERQNVFASLMEAVKTHSLGQISHALYDVGGEYRRNM</sequence>
<evidence type="ECO:0000256" key="6">
    <source>
        <dbReference type="ARBA" id="ARBA00023186"/>
    </source>
</evidence>
<feature type="binding site" evidence="9">
    <location>
        <begin position="212"/>
        <end position="217"/>
    </location>
    <ligand>
        <name>GTP</name>
        <dbReference type="ChEBI" id="CHEBI:37565"/>
    </ligand>
</feature>
<feature type="binding site" evidence="9">
    <location>
        <begin position="349"/>
        <end position="352"/>
    </location>
    <ligand>
        <name>GTP</name>
        <dbReference type="ChEBI" id="CHEBI:37565"/>
    </ligand>
</feature>
<evidence type="ECO:0000256" key="9">
    <source>
        <dbReference type="HAMAP-Rule" id="MF_02050"/>
    </source>
</evidence>
<dbReference type="InterPro" id="IPR027417">
    <property type="entry name" value="P-loop_NTPase"/>
</dbReference>
<dbReference type="EC" id="3.6.5.-" evidence="9"/>
<evidence type="ECO:0000256" key="2">
    <source>
        <dbReference type="ARBA" id="ARBA00022628"/>
    </source>
</evidence>
<evidence type="ECO:0000313" key="11">
    <source>
        <dbReference type="EMBL" id="KGQ19763.1"/>
    </source>
</evidence>
<feature type="binding site" evidence="9">
    <location>
        <position position="254"/>
    </location>
    <ligand>
        <name>Mg(2+)</name>
        <dbReference type="ChEBI" id="CHEBI:18420"/>
        <label>1</label>
        <note>catalytic</note>
    </ligand>
</feature>
<dbReference type="PROSITE" id="PS51332">
    <property type="entry name" value="B12_BINDING"/>
    <property type="match status" value="1"/>
</dbReference>
<dbReference type="PANTHER" id="PTHR43087">
    <property type="entry name" value="LYSINE/ARGININE/ORNITHINE TRANSPORT SYSTEM KINASE"/>
    <property type="match status" value="1"/>
</dbReference>
<comment type="domain">
    <text evidence="9">Is composed of four functional domains: the N-terminal 5'-deoxyadenosylcobalamin binding region that is homologous to the small subunit of ICM (IcmB), a middle P-loop GTPase domain (MeaI) that likely acts as a chaperone for ICM, a structured linker region involved in dimer formation, and a C-terminal part that is homologous to the large substrate-binding subunit of ICM (IcmA).</text>
</comment>
<dbReference type="GO" id="GO:0006637">
    <property type="term" value="P:acyl-CoA metabolic process"/>
    <property type="evidence" value="ECO:0007669"/>
    <property type="project" value="UniProtKB-UniRule"/>
</dbReference>
<evidence type="ECO:0000256" key="8">
    <source>
        <dbReference type="ARBA" id="ARBA00023285"/>
    </source>
</evidence>
<keyword evidence="4 9" id="KW-0378">Hydrolase</keyword>
<comment type="function">
    <text evidence="9">Catalyzes the reversible interconversion of isobutyryl-CoA and n-butyryl-CoA, using radical chemistry. Also exhibits GTPase activity, associated with its G-protein domain (MeaI) that functions as a chaperone that assists cofactor delivery and proper holo-enzyme assembly.</text>
</comment>
<feature type="binding site" evidence="9">
    <location>
        <position position="257"/>
    </location>
    <ligand>
        <name>GTP</name>
        <dbReference type="ChEBI" id="CHEBI:37565"/>
    </ligand>
</feature>
<dbReference type="PANTHER" id="PTHR43087:SF1">
    <property type="entry name" value="LAO_AO TRANSPORT SYSTEM ATPASE"/>
    <property type="match status" value="1"/>
</dbReference>
<comment type="catalytic activity">
    <reaction evidence="9">
        <text>GTP + H2O = GDP + phosphate + H(+)</text>
        <dbReference type="Rhea" id="RHEA:19669"/>
        <dbReference type="ChEBI" id="CHEBI:15377"/>
        <dbReference type="ChEBI" id="CHEBI:15378"/>
        <dbReference type="ChEBI" id="CHEBI:37565"/>
        <dbReference type="ChEBI" id="CHEBI:43474"/>
        <dbReference type="ChEBI" id="CHEBI:58189"/>
    </reaction>
</comment>
<keyword evidence="3 9" id="KW-0547">Nucleotide-binding</keyword>
<feature type="binding site" evidence="9">
    <location>
        <position position="914"/>
    </location>
    <ligand>
        <name>substrate</name>
    </ligand>
</feature>
<dbReference type="GO" id="GO:0000287">
    <property type="term" value="F:magnesium ion binding"/>
    <property type="evidence" value="ECO:0007669"/>
    <property type="project" value="UniProtKB-UniRule"/>
</dbReference>
<dbReference type="Pfam" id="PF02310">
    <property type="entry name" value="B12-binding"/>
    <property type="match status" value="1"/>
</dbReference>
<feature type="binding site" evidence="9">
    <location>
        <position position="632"/>
    </location>
    <ligand>
        <name>substrate</name>
    </ligand>
</feature>
<dbReference type="Gene3D" id="3.40.50.300">
    <property type="entry name" value="P-loop containing nucleotide triphosphate hydrolases"/>
    <property type="match status" value="1"/>
</dbReference>
<dbReference type="GO" id="GO:0003924">
    <property type="term" value="F:GTPase activity"/>
    <property type="evidence" value="ECO:0007669"/>
    <property type="project" value="UniProtKB-UniRule"/>
</dbReference>
<dbReference type="eggNOG" id="COG1884">
    <property type="taxonomic scope" value="Bacteria"/>
</dbReference>
<dbReference type="InterPro" id="IPR036724">
    <property type="entry name" value="Cobalamin-bd_sf"/>
</dbReference>
<keyword evidence="9" id="KW-0511">Multifunctional enzyme</keyword>
<dbReference type="SUPFAM" id="SSF52242">
    <property type="entry name" value="Cobalamin (vitamin B12)-binding domain"/>
    <property type="match status" value="1"/>
</dbReference>
<accession>A0A0A2WIY1</accession>
<dbReference type="InterPro" id="IPR052040">
    <property type="entry name" value="GTPase/Isobutyryl-CoA_mutase"/>
</dbReference>
<dbReference type="Pfam" id="PF01642">
    <property type="entry name" value="MM_CoA_mutase"/>
    <property type="match status" value="2"/>
</dbReference>
<comment type="subunit">
    <text evidence="9">Homodimer.</text>
</comment>
<feature type="binding site" evidence="9">
    <location>
        <position position="302"/>
    </location>
    <ligand>
        <name>Mg(2+)</name>
        <dbReference type="ChEBI" id="CHEBI:18420"/>
        <label>2</label>
    </ligand>
</feature>
<comment type="caution">
    <text evidence="9">Lacks conserved residue(s) required for the propagation of feature annotation.</text>
</comment>
<dbReference type="Proteomes" id="UP000030518">
    <property type="component" value="Unassembled WGS sequence"/>
</dbReference>